<evidence type="ECO:0000313" key="1">
    <source>
        <dbReference type="EMBL" id="GBP05492.1"/>
    </source>
</evidence>
<dbReference type="EMBL" id="BGZK01000018">
    <property type="protein sequence ID" value="GBP05492.1"/>
    <property type="molecule type" value="Genomic_DNA"/>
</dbReference>
<evidence type="ECO:0000313" key="2">
    <source>
        <dbReference type="Proteomes" id="UP000299102"/>
    </source>
</evidence>
<protein>
    <submittedName>
        <fullName evidence="1">Uncharacterized protein</fullName>
    </submittedName>
</protein>
<name>A0A4C1STN4_EUMVA</name>
<keyword evidence="2" id="KW-1185">Reference proteome</keyword>
<reference evidence="1 2" key="1">
    <citation type="journal article" date="2019" name="Commun. Biol.">
        <title>The bagworm genome reveals a unique fibroin gene that provides high tensile strength.</title>
        <authorList>
            <person name="Kono N."/>
            <person name="Nakamura H."/>
            <person name="Ohtoshi R."/>
            <person name="Tomita M."/>
            <person name="Numata K."/>
            <person name="Arakawa K."/>
        </authorList>
    </citation>
    <scope>NUCLEOTIDE SEQUENCE [LARGE SCALE GENOMIC DNA]</scope>
</reference>
<organism evidence="1 2">
    <name type="scientific">Eumeta variegata</name>
    <name type="common">Bagworm moth</name>
    <name type="synonym">Eumeta japonica</name>
    <dbReference type="NCBI Taxonomy" id="151549"/>
    <lineage>
        <taxon>Eukaryota</taxon>
        <taxon>Metazoa</taxon>
        <taxon>Ecdysozoa</taxon>
        <taxon>Arthropoda</taxon>
        <taxon>Hexapoda</taxon>
        <taxon>Insecta</taxon>
        <taxon>Pterygota</taxon>
        <taxon>Neoptera</taxon>
        <taxon>Endopterygota</taxon>
        <taxon>Lepidoptera</taxon>
        <taxon>Glossata</taxon>
        <taxon>Ditrysia</taxon>
        <taxon>Tineoidea</taxon>
        <taxon>Psychidae</taxon>
        <taxon>Oiketicinae</taxon>
        <taxon>Eumeta</taxon>
    </lineage>
</organism>
<gene>
    <name evidence="1" type="ORF">EVAR_3005_1</name>
</gene>
<dbReference type="Proteomes" id="UP000299102">
    <property type="component" value="Unassembled WGS sequence"/>
</dbReference>
<proteinExistence type="predicted"/>
<sequence>MNEYHLASPVAYCCAVRGVCGMQKVGVRTSRRANKVWCGRLPGCVFANGCYSQHFRDPMRTDLSEVSILSN</sequence>
<accession>A0A4C1STN4</accession>
<dbReference type="AlphaFoldDB" id="A0A4C1STN4"/>
<comment type="caution">
    <text evidence="1">The sequence shown here is derived from an EMBL/GenBank/DDBJ whole genome shotgun (WGS) entry which is preliminary data.</text>
</comment>